<keyword evidence="4" id="KW-0677">Repeat</keyword>
<dbReference type="EMBL" id="RBQG01000320">
    <property type="protein sequence ID" value="RMP06730.1"/>
    <property type="molecule type" value="Genomic_DNA"/>
</dbReference>
<evidence type="ECO:0000313" key="10">
    <source>
        <dbReference type="Proteomes" id="UP000267908"/>
    </source>
</evidence>
<dbReference type="EC" id="2.3.2.27" evidence="2"/>
<dbReference type="Pfam" id="PF20178">
    <property type="entry name" value="ToxA_N"/>
    <property type="match status" value="1"/>
</dbReference>
<keyword evidence="6" id="KW-1035">Host cytoplasm</keyword>
<evidence type="ECO:0000256" key="2">
    <source>
        <dbReference type="ARBA" id="ARBA00012483"/>
    </source>
</evidence>
<evidence type="ECO:0000256" key="3">
    <source>
        <dbReference type="ARBA" id="ARBA00022614"/>
    </source>
</evidence>
<accession>A0A0N8RD42</accession>
<keyword evidence="5" id="KW-0843">Virulence</keyword>
<comment type="PTM">
    <text evidence="6">Ubiquitinated in the presence of host E1 ubiquitin-activating enzyme, E2 ubiquitin-conjugating enzyme and ubiquitin.</text>
</comment>
<gene>
    <name evidence="9" type="ORF">ALQ28_101875</name>
</gene>
<keyword evidence="3" id="KW-0433">Leucine-rich repeat</keyword>
<proteinExistence type="inferred from homology"/>
<dbReference type="Proteomes" id="UP000267908">
    <property type="component" value="Unassembled WGS sequence"/>
</dbReference>
<dbReference type="Gene3D" id="3.80.10.10">
    <property type="entry name" value="Ribonuclease Inhibitor"/>
    <property type="match status" value="2"/>
</dbReference>
<evidence type="ECO:0000313" key="9">
    <source>
        <dbReference type="EMBL" id="RMP06730.1"/>
    </source>
</evidence>
<keyword evidence="6" id="KW-0964">Secreted</keyword>
<evidence type="ECO:0000256" key="1">
    <source>
        <dbReference type="ARBA" id="ARBA00000900"/>
    </source>
</evidence>
<keyword evidence="6" id="KW-0808">Transferase</keyword>
<dbReference type="Gene3D" id="1.20.58.360">
    <property type="entry name" value="Shigella T3SS effector IpaH defines"/>
    <property type="match status" value="1"/>
</dbReference>
<dbReference type="SUPFAM" id="SSF52058">
    <property type="entry name" value="L domain-like"/>
    <property type="match status" value="1"/>
</dbReference>
<evidence type="ECO:0000256" key="7">
    <source>
        <dbReference type="SAM" id="MobiDB-lite"/>
    </source>
</evidence>
<dbReference type="InterPro" id="IPR003591">
    <property type="entry name" value="Leu-rich_rpt_typical-subtyp"/>
</dbReference>
<dbReference type="SMART" id="SM00364">
    <property type="entry name" value="LRR_BAC"/>
    <property type="match status" value="2"/>
</dbReference>
<dbReference type="SUPFAM" id="SSF52047">
    <property type="entry name" value="RNI-like"/>
    <property type="match status" value="1"/>
</dbReference>
<dbReference type="GO" id="GO:0061630">
    <property type="term" value="F:ubiquitin protein ligase activity"/>
    <property type="evidence" value="ECO:0007669"/>
    <property type="project" value="UniProtKB-EC"/>
</dbReference>
<evidence type="ECO:0000256" key="6">
    <source>
        <dbReference type="PROSITE-ProRule" id="PRU01398"/>
    </source>
</evidence>
<dbReference type="Pfam" id="PF14496">
    <property type="entry name" value="NEL"/>
    <property type="match status" value="1"/>
</dbReference>
<dbReference type="SMART" id="SM00369">
    <property type="entry name" value="LRR_TYP"/>
    <property type="match status" value="4"/>
</dbReference>
<evidence type="ECO:0000259" key="8">
    <source>
        <dbReference type="PROSITE" id="PS52053"/>
    </source>
</evidence>
<feature type="active site" description="Glycyl thioester intermediate" evidence="6">
    <location>
        <position position="1800"/>
    </location>
</feature>
<comment type="similarity">
    <text evidence="6">Belongs to the LRR-containing bacterial E3 ligase family.</text>
</comment>
<reference evidence="9 10" key="1">
    <citation type="submission" date="2018-08" db="EMBL/GenBank/DDBJ databases">
        <title>Recombination of ecologically and evolutionarily significant loci maintains genetic cohesion in the Pseudomonas syringae species complex.</title>
        <authorList>
            <person name="Dillon M."/>
            <person name="Thakur S."/>
            <person name="Almeida R.N.D."/>
            <person name="Weir B.S."/>
            <person name="Guttman D.S."/>
        </authorList>
    </citation>
    <scope>NUCLEOTIDE SEQUENCE [LARGE SCALE GENOMIC DNA]</scope>
    <source>
        <strain evidence="9 10">ICMP 4330</strain>
    </source>
</reference>
<sequence length="2002" mass="224934">MSTIHSRQGSPMLDLSLAGSAPANSHVQLIKDHSPDWLLQAEPATHAVLRKASAAAPKWLASARESSPDQVAALQRLYAEHRDNEQKVLPTLDRLSTLEDFARPLLTAAIKERFGLDVGVDRTWLFHAGRAKVDQSFISASKDPMTQANIALRAATQSLLKAALQNFEAWETASGAMDSDSGIKAAVFSAYEIIGTQMTGKSVPISPTGFAALSRELDLGGKYQTHLESAFSTSATPGETADRIRDNFIQLESSSIRLQLQIATLKGLISQPLHDAVLDIVAGKRNVQLDNLPVKCSVLRLWDVELTGIVVFGKDREVATQVERIVVYIPDDPIAPLKEYVSAEAFLSSLRDRMFVDGYLNFFQRFIPARHQSALYGKLLERLHPKVKKGGFFEGQWLEQQADRNARLDLRETPLGGVLLDNLHDRKRAALRDDALFHGVPTAAEDQKTFDERVQYFKDTAFNVLNIAAFVVPVLGEIMLAVTAAQLIHEVYDGVQSWAHGERQQAFAYLFDVVENIALMSALGAAAKGGPGIAAVQVPEFVSRLKPVELPDGATRLWKPDLSPFAHDIVLPKGLQPDELGLYHWQGKQWLPVDGQTYSVKPAATDGDYLIEHPTRTNSYQPALRHNGAGAWLHELDRPLEMEGLTLFRRLGYSSEAFSDVTARRILRVSDTAESVMRRALHEQQPAPALLEDTARRFRLDQQIDRVIEQMEAGDIHADASLQLDLLSQEPAWPGNRALVLVDGDGNTLGKFPPAREATPDNVLRIRADQPDALRQALKGLSNKEIRALLDEEFGAGQLGMSPRLTTLRTRLVASARRSRAWLFESRYRTLKIGAVDGTPTLQKAFGGLPPMVAQELASHASPAERVRLVKDHRVPLRMAEEATAYLQKTRLARAYEGLYLTSVSSTDSECLALHSLEALPKWPAEVRLEIRNRYFSGALIDSIGPQDAPIRKVLISDGSRYEVRDADDQHLHGLDDLYSSVLHALPDAQRSQLGFPHAGQGQDLKRLVQENPLSRQKLAPLLKMQAIKPGSRSPMRLADGRLGYPLSGRGSVDWHVTDESLLDKIRTLELEDAFPEDILNRLRHTGWDNRAIDDRLNTLLGEQLDLRASLAVWTDEVVTFPQMSQAHVDSRERISEAIWSHWRLNNLPEIGRTFEPLRLQYLSLTDFPRHLPDFVYYRVTGLHLENISIETRVHPGVEGATPADPNLPRQLTNTFELGHFLRRFPQAQSLNLVSEPSAGFDPETSTFINLPQQISSVLPQLTELGLINQGIFLDQPQMSYFRDMPGLRALDLSGNRLASLLPMDLGWLRLDRLVLERVGMYRWPSWLTDIVPNNIRELSVAHNNLTELPGRILDNPPSLEHQTLIDLRGNSLSRHTAIQARINEAISGRAFRFVMDTPIAVQAAVNMQLQQGAELVVALDQWTNASSSLAIPSEQTLAARRQIGLLLIDHWRTFSLGHIHTPLRLVDIALADFPRQLPDFFCRQVRYLYLSRVTGTASDFDQLLRRMTDLSSLEMSGHVIPLTQLPEALLELRALRSLCLNDQGLLLEQQHIDFLSRIPTLEHLELDGNRIGAINDLTGLNHTALNWLSLSNAGLSEWPTWVDEMIPSPLKTLLLEGNLITDLPENILANPVSRHSHTEISLLNNPLSEATMRSALMSERYGRAFTFDMDLPPELSGRDWTESRDSDGSISDYMFSDDSRSSTPEPVSAEPWLEETDQRSAERHQIWEQLEADEHTRNLLDLIGSLRQSADYRNMASRPALQERVWGVLATANQDPQLRMTLNAVAEEPLRLLRDNDTCPDGIFLEFNQMEVLVFTRKSLQNVVQEQRGNMLYRLTVRLYRLSELDAVAREQAGDRDEAEVRLAYRMHWASALDLPVPPGNMLFEVHARIRPGELDTALLRVQTGEQGEPFLRYAAQQDFWVSYLRENHAGRFDALERIYRTDLTRLTDEFEQRDISLDNPEYESRIQEFEARFKQQQAALIRELTSTEGLEHTLDRALSR</sequence>
<keyword evidence="6" id="KW-0833">Ubl conjugation pathway</keyword>
<evidence type="ECO:0000256" key="4">
    <source>
        <dbReference type="ARBA" id="ARBA00022737"/>
    </source>
</evidence>
<dbReference type="InterPro" id="IPR029487">
    <property type="entry name" value="NEL_dom"/>
</dbReference>
<dbReference type="PANTHER" id="PTHR45752:SF195">
    <property type="entry name" value="LEUCINE-RICH REPEAT (LRR) FAMILY PROTEIN-RELATED"/>
    <property type="match status" value="1"/>
</dbReference>
<dbReference type="InterPro" id="IPR046673">
    <property type="entry name" value="ToxA_N"/>
</dbReference>
<name>A0A0N8RD42_9PSED</name>
<comment type="caution">
    <text evidence="9">The sequence shown here is derived from an EMBL/GenBank/DDBJ whole genome shotgun (WGS) entry which is preliminary data.</text>
</comment>
<organism evidence="9 10">
    <name type="scientific">Pseudomonas syringae pv. delphinii</name>
    <dbReference type="NCBI Taxonomy" id="192088"/>
    <lineage>
        <taxon>Bacteria</taxon>
        <taxon>Pseudomonadati</taxon>
        <taxon>Pseudomonadota</taxon>
        <taxon>Gammaproteobacteria</taxon>
        <taxon>Pseudomonadales</taxon>
        <taxon>Pseudomonadaceae</taxon>
        <taxon>Pseudomonas</taxon>
    </lineage>
</organism>
<comment type="catalytic activity">
    <reaction evidence="1">
        <text>S-ubiquitinyl-[E2 ubiquitin-conjugating enzyme]-L-cysteine + [acceptor protein]-L-lysine = [E2 ubiquitin-conjugating enzyme]-L-cysteine + N(6)-ubiquitinyl-[acceptor protein]-L-lysine.</text>
        <dbReference type="EC" id="2.3.2.27"/>
    </reaction>
</comment>
<protein>
    <recommendedName>
        <fullName evidence="2">RING-type E3 ubiquitin transferase</fullName>
        <ecNumber evidence="2">2.3.2.27</ecNumber>
    </recommendedName>
</protein>
<feature type="compositionally biased region" description="Basic and acidic residues" evidence="7">
    <location>
        <begin position="1677"/>
        <end position="1688"/>
    </location>
</feature>
<feature type="domain" description="NEL" evidence="8">
    <location>
        <begin position="1705"/>
        <end position="2002"/>
    </location>
</feature>
<dbReference type="GO" id="GO:0016567">
    <property type="term" value="P:protein ubiquitination"/>
    <property type="evidence" value="ECO:0007669"/>
    <property type="project" value="InterPro"/>
</dbReference>
<dbReference type="PROSITE" id="PS52053">
    <property type="entry name" value="NEL"/>
    <property type="match status" value="1"/>
</dbReference>
<evidence type="ECO:0000256" key="5">
    <source>
        <dbReference type="ARBA" id="ARBA00023026"/>
    </source>
</evidence>
<dbReference type="InterPro" id="IPR001611">
    <property type="entry name" value="Leu-rich_rpt"/>
</dbReference>
<keyword evidence="6" id="KW-0832">Ubl conjugation</keyword>
<dbReference type="PANTHER" id="PTHR45752">
    <property type="entry name" value="LEUCINE-RICH REPEAT-CONTAINING"/>
    <property type="match status" value="1"/>
</dbReference>
<dbReference type="GO" id="GO:0005576">
    <property type="term" value="C:extracellular region"/>
    <property type="evidence" value="ECO:0007669"/>
    <property type="project" value="UniProtKB-UniRule"/>
</dbReference>
<dbReference type="InterPro" id="IPR050715">
    <property type="entry name" value="LRR-SigEffector_domain"/>
</dbReference>
<dbReference type="PROSITE" id="PS51450">
    <property type="entry name" value="LRR"/>
    <property type="match status" value="1"/>
</dbReference>
<feature type="region of interest" description="Disordered" evidence="7">
    <location>
        <begin position="1677"/>
        <end position="1720"/>
    </location>
</feature>
<dbReference type="InterPro" id="IPR032675">
    <property type="entry name" value="LRR_dom_sf"/>
</dbReference>